<dbReference type="Proteomes" id="UP000821837">
    <property type="component" value="Chromosome 3"/>
</dbReference>
<dbReference type="EMBL" id="JABSTV010001249">
    <property type="protein sequence ID" value="KAH7961764.1"/>
    <property type="molecule type" value="Genomic_DNA"/>
</dbReference>
<gene>
    <name evidence="1" type="ORF">HPB52_012033</name>
</gene>
<reference evidence="1" key="1">
    <citation type="journal article" date="2020" name="Cell">
        <title>Large-Scale Comparative Analyses of Tick Genomes Elucidate Their Genetic Diversity and Vector Capacities.</title>
        <authorList>
            <consortium name="Tick Genome and Microbiome Consortium (TIGMIC)"/>
            <person name="Jia N."/>
            <person name="Wang J."/>
            <person name="Shi W."/>
            <person name="Du L."/>
            <person name="Sun Y."/>
            <person name="Zhan W."/>
            <person name="Jiang J.F."/>
            <person name="Wang Q."/>
            <person name="Zhang B."/>
            <person name="Ji P."/>
            <person name="Bell-Sakyi L."/>
            <person name="Cui X.M."/>
            <person name="Yuan T.T."/>
            <person name="Jiang B.G."/>
            <person name="Yang W.F."/>
            <person name="Lam T.T."/>
            <person name="Chang Q.C."/>
            <person name="Ding S.J."/>
            <person name="Wang X.J."/>
            <person name="Zhu J.G."/>
            <person name="Ruan X.D."/>
            <person name="Zhao L."/>
            <person name="Wei J.T."/>
            <person name="Ye R.Z."/>
            <person name="Que T.C."/>
            <person name="Du C.H."/>
            <person name="Zhou Y.H."/>
            <person name="Cheng J.X."/>
            <person name="Dai P.F."/>
            <person name="Guo W.B."/>
            <person name="Han X.H."/>
            <person name="Huang E.J."/>
            <person name="Li L.F."/>
            <person name="Wei W."/>
            <person name="Gao Y.C."/>
            <person name="Liu J.Z."/>
            <person name="Shao H.Z."/>
            <person name="Wang X."/>
            <person name="Wang C.C."/>
            <person name="Yang T.C."/>
            <person name="Huo Q.B."/>
            <person name="Li W."/>
            <person name="Chen H.Y."/>
            <person name="Chen S.E."/>
            <person name="Zhou L.G."/>
            <person name="Ni X.B."/>
            <person name="Tian J.H."/>
            <person name="Sheng Y."/>
            <person name="Liu T."/>
            <person name="Pan Y.S."/>
            <person name="Xia L.Y."/>
            <person name="Li J."/>
            <person name="Zhao F."/>
            <person name="Cao W.C."/>
        </authorList>
    </citation>
    <scope>NUCLEOTIDE SEQUENCE</scope>
    <source>
        <strain evidence="1">Rsan-2018</strain>
    </source>
</reference>
<protein>
    <submittedName>
        <fullName evidence="1">Uncharacterized protein</fullName>
    </submittedName>
</protein>
<evidence type="ECO:0000313" key="2">
    <source>
        <dbReference type="Proteomes" id="UP000821837"/>
    </source>
</evidence>
<reference evidence="1" key="2">
    <citation type="submission" date="2021-09" db="EMBL/GenBank/DDBJ databases">
        <authorList>
            <person name="Jia N."/>
            <person name="Wang J."/>
            <person name="Shi W."/>
            <person name="Du L."/>
            <person name="Sun Y."/>
            <person name="Zhan W."/>
            <person name="Jiang J."/>
            <person name="Wang Q."/>
            <person name="Zhang B."/>
            <person name="Ji P."/>
            <person name="Sakyi L.B."/>
            <person name="Cui X."/>
            <person name="Yuan T."/>
            <person name="Jiang B."/>
            <person name="Yang W."/>
            <person name="Lam T.T.-Y."/>
            <person name="Chang Q."/>
            <person name="Ding S."/>
            <person name="Wang X."/>
            <person name="Zhu J."/>
            <person name="Ruan X."/>
            <person name="Zhao L."/>
            <person name="Wei J."/>
            <person name="Que T."/>
            <person name="Du C."/>
            <person name="Cheng J."/>
            <person name="Dai P."/>
            <person name="Han X."/>
            <person name="Huang E."/>
            <person name="Gao Y."/>
            <person name="Liu J."/>
            <person name="Shao H."/>
            <person name="Ye R."/>
            <person name="Li L."/>
            <person name="Wei W."/>
            <person name="Wang X."/>
            <person name="Wang C."/>
            <person name="Huo Q."/>
            <person name="Li W."/>
            <person name="Guo W."/>
            <person name="Chen H."/>
            <person name="Chen S."/>
            <person name="Zhou L."/>
            <person name="Zhou L."/>
            <person name="Ni X."/>
            <person name="Tian J."/>
            <person name="Zhou Y."/>
            <person name="Sheng Y."/>
            <person name="Liu T."/>
            <person name="Pan Y."/>
            <person name="Xia L."/>
            <person name="Li J."/>
            <person name="Zhao F."/>
            <person name="Cao W."/>
        </authorList>
    </citation>
    <scope>NUCLEOTIDE SEQUENCE</scope>
    <source>
        <strain evidence="1">Rsan-2018</strain>
        <tissue evidence="1">Larvae</tissue>
    </source>
</reference>
<sequence length="98" mass="10980">MNALRTLPKDVFGCPEHRIEEQVKFAAAHRLLGVALKRMDADAFRTSTECGPALPLLKAVVTEMQRLQPCPRGELHQWTRAERRLTVVRANGKTACLS</sequence>
<dbReference type="AlphaFoldDB" id="A0A9D4PZS6"/>
<proteinExistence type="predicted"/>
<comment type="caution">
    <text evidence="1">The sequence shown here is derived from an EMBL/GenBank/DDBJ whole genome shotgun (WGS) entry which is preliminary data.</text>
</comment>
<keyword evidence="2" id="KW-1185">Reference proteome</keyword>
<accession>A0A9D4PZS6</accession>
<organism evidence="1 2">
    <name type="scientific">Rhipicephalus sanguineus</name>
    <name type="common">Brown dog tick</name>
    <name type="synonym">Ixodes sanguineus</name>
    <dbReference type="NCBI Taxonomy" id="34632"/>
    <lineage>
        <taxon>Eukaryota</taxon>
        <taxon>Metazoa</taxon>
        <taxon>Ecdysozoa</taxon>
        <taxon>Arthropoda</taxon>
        <taxon>Chelicerata</taxon>
        <taxon>Arachnida</taxon>
        <taxon>Acari</taxon>
        <taxon>Parasitiformes</taxon>
        <taxon>Ixodida</taxon>
        <taxon>Ixodoidea</taxon>
        <taxon>Ixodidae</taxon>
        <taxon>Rhipicephalinae</taxon>
        <taxon>Rhipicephalus</taxon>
        <taxon>Rhipicephalus</taxon>
    </lineage>
</organism>
<evidence type="ECO:0000313" key="1">
    <source>
        <dbReference type="EMBL" id="KAH7961764.1"/>
    </source>
</evidence>
<name>A0A9D4PZS6_RHISA</name>